<protein>
    <submittedName>
        <fullName evidence="1">Uncharacterized protein</fullName>
    </submittedName>
</protein>
<dbReference type="EMBL" id="HBUF01365728">
    <property type="protein sequence ID" value="CAG6723463.1"/>
    <property type="molecule type" value="Transcribed_RNA"/>
</dbReference>
<accession>A0A8D8VH36</accession>
<sequence length="99" mass="11905">MIGWRSSDPECWIDPPGPMYVSDKTYTLYEQKHYMSNGNVYVLDKTYTLYEQKHYMSNGNVYVLDKTYTLYEQTQTLHEQWKCITSWIKHTLCMNKNIT</sequence>
<organism evidence="1">
    <name type="scientific">Cacopsylla melanoneura</name>
    <dbReference type="NCBI Taxonomy" id="428564"/>
    <lineage>
        <taxon>Eukaryota</taxon>
        <taxon>Metazoa</taxon>
        <taxon>Ecdysozoa</taxon>
        <taxon>Arthropoda</taxon>
        <taxon>Hexapoda</taxon>
        <taxon>Insecta</taxon>
        <taxon>Pterygota</taxon>
        <taxon>Neoptera</taxon>
        <taxon>Paraneoptera</taxon>
        <taxon>Hemiptera</taxon>
        <taxon>Sternorrhyncha</taxon>
        <taxon>Psylloidea</taxon>
        <taxon>Psyllidae</taxon>
        <taxon>Psyllinae</taxon>
        <taxon>Cacopsylla</taxon>
    </lineage>
</organism>
<dbReference type="EMBL" id="HBUF01365729">
    <property type="protein sequence ID" value="CAG6723466.1"/>
    <property type="molecule type" value="Transcribed_RNA"/>
</dbReference>
<proteinExistence type="predicted"/>
<name>A0A8D8VH36_9HEMI</name>
<evidence type="ECO:0000313" key="1">
    <source>
        <dbReference type="EMBL" id="CAG6723466.1"/>
    </source>
</evidence>
<reference evidence="1" key="1">
    <citation type="submission" date="2021-05" db="EMBL/GenBank/DDBJ databases">
        <authorList>
            <person name="Alioto T."/>
            <person name="Alioto T."/>
            <person name="Gomez Garrido J."/>
        </authorList>
    </citation>
    <scope>NUCLEOTIDE SEQUENCE</scope>
</reference>
<dbReference type="AlphaFoldDB" id="A0A8D8VH36"/>